<evidence type="ECO:0000313" key="1">
    <source>
        <dbReference type="EMBL" id="KAI8002900.1"/>
    </source>
</evidence>
<comment type="caution">
    <text evidence="1">The sequence shown here is derived from an EMBL/GenBank/DDBJ whole genome shotgun (WGS) entry which is preliminary data.</text>
</comment>
<accession>A0ACC0GQ06</accession>
<keyword evidence="2" id="KW-1185">Reference proteome</keyword>
<gene>
    <name evidence="1" type="ORF">LOK49_LG08G01657</name>
</gene>
<organism evidence="1 2">
    <name type="scientific">Camellia lanceoleosa</name>
    <dbReference type="NCBI Taxonomy" id="1840588"/>
    <lineage>
        <taxon>Eukaryota</taxon>
        <taxon>Viridiplantae</taxon>
        <taxon>Streptophyta</taxon>
        <taxon>Embryophyta</taxon>
        <taxon>Tracheophyta</taxon>
        <taxon>Spermatophyta</taxon>
        <taxon>Magnoliopsida</taxon>
        <taxon>eudicotyledons</taxon>
        <taxon>Gunneridae</taxon>
        <taxon>Pentapetalae</taxon>
        <taxon>asterids</taxon>
        <taxon>Ericales</taxon>
        <taxon>Theaceae</taxon>
        <taxon>Camellia</taxon>
    </lineage>
</organism>
<dbReference type="Proteomes" id="UP001060215">
    <property type="component" value="Chromosome 9"/>
</dbReference>
<name>A0ACC0GQ06_9ERIC</name>
<sequence>MAGPRPSTSSVSPDLTVLAAGVAEEEAPSAVAGEAVLPKLAVTAAGTEAVTAAAAVVMGGQAAAMVAAEWSVIIAADRVI</sequence>
<reference evidence="1 2" key="1">
    <citation type="journal article" date="2022" name="Plant J.">
        <title>Chromosome-level genome of Camellia lanceoleosa provides a valuable resource for understanding genome evolution and self-incompatibility.</title>
        <authorList>
            <person name="Gong W."/>
            <person name="Xiao S."/>
            <person name="Wang L."/>
            <person name="Liao Z."/>
            <person name="Chang Y."/>
            <person name="Mo W."/>
            <person name="Hu G."/>
            <person name="Li W."/>
            <person name="Zhao G."/>
            <person name="Zhu H."/>
            <person name="Hu X."/>
            <person name="Ji K."/>
            <person name="Xiang X."/>
            <person name="Song Q."/>
            <person name="Yuan D."/>
            <person name="Jin S."/>
            <person name="Zhang L."/>
        </authorList>
    </citation>
    <scope>NUCLEOTIDE SEQUENCE [LARGE SCALE GENOMIC DNA]</scope>
    <source>
        <strain evidence="1">SQ_2022a</strain>
    </source>
</reference>
<protein>
    <submittedName>
        <fullName evidence="1">Uncharacterized protein</fullName>
    </submittedName>
</protein>
<proteinExistence type="predicted"/>
<evidence type="ECO:0000313" key="2">
    <source>
        <dbReference type="Proteomes" id="UP001060215"/>
    </source>
</evidence>
<dbReference type="EMBL" id="CM045766">
    <property type="protein sequence ID" value="KAI8002900.1"/>
    <property type="molecule type" value="Genomic_DNA"/>
</dbReference>